<reference evidence="9" key="1">
    <citation type="submission" date="2016-10" db="EMBL/GenBank/DDBJ databases">
        <authorList>
            <person name="Varghese N."/>
            <person name="Submissions S."/>
        </authorList>
    </citation>
    <scope>NUCLEOTIDE SEQUENCE [LARGE SCALE GENOMIC DNA]</scope>
    <source>
        <strain evidence="9">DSM 28881</strain>
    </source>
</reference>
<dbReference type="Pfam" id="PF00881">
    <property type="entry name" value="Nitroreductase"/>
    <property type="match status" value="1"/>
</dbReference>
<accession>A0A1I3QEJ0</accession>
<dbReference type="Gene3D" id="3.40.109.10">
    <property type="entry name" value="NADH Oxidase"/>
    <property type="match status" value="1"/>
</dbReference>
<dbReference type="RefSeq" id="WP_090840298.1">
    <property type="nucleotide sequence ID" value="NZ_FORM01000006.1"/>
</dbReference>
<evidence type="ECO:0000256" key="1">
    <source>
        <dbReference type="ARBA" id="ARBA00001917"/>
    </source>
</evidence>
<organism evidence="8 9">
    <name type="scientific">Olleya namhaensis</name>
    <dbReference type="NCBI Taxonomy" id="1144750"/>
    <lineage>
        <taxon>Bacteria</taxon>
        <taxon>Pseudomonadati</taxon>
        <taxon>Bacteroidota</taxon>
        <taxon>Flavobacteriia</taxon>
        <taxon>Flavobacteriales</taxon>
        <taxon>Flavobacteriaceae</taxon>
    </lineage>
</organism>
<keyword evidence="9" id="KW-1185">Reference proteome</keyword>
<keyword evidence="3" id="KW-0285">Flavoprotein</keyword>
<proteinExistence type="inferred from homology"/>
<dbReference type="InterPro" id="IPR000415">
    <property type="entry name" value="Nitroreductase-like"/>
</dbReference>
<dbReference type="AlphaFoldDB" id="A0A1I3QEJ0"/>
<dbReference type="PANTHER" id="PTHR43673">
    <property type="entry name" value="NAD(P)H NITROREDUCTASE YDGI-RELATED"/>
    <property type="match status" value="1"/>
</dbReference>
<evidence type="ECO:0000256" key="5">
    <source>
        <dbReference type="ARBA" id="ARBA00022857"/>
    </source>
</evidence>
<feature type="domain" description="Nitroreductase" evidence="7">
    <location>
        <begin position="8"/>
        <end position="185"/>
    </location>
</feature>
<dbReference type="STRING" id="1144750.SAMN05443431_10675"/>
<dbReference type="InterPro" id="IPR029479">
    <property type="entry name" value="Nitroreductase"/>
</dbReference>
<dbReference type="Proteomes" id="UP000199559">
    <property type="component" value="Unassembled WGS sequence"/>
</dbReference>
<evidence type="ECO:0000256" key="6">
    <source>
        <dbReference type="ARBA" id="ARBA00023002"/>
    </source>
</evidence>
<dbReference type="SUPFAM" id="SSF55469">
    <property type="entry name" value="FMN-dependent nitroreductase-like"/>
    <property type="match status" value="1"/>
</dbReference>
<keyword evidence="5" id="KW-0521">NADP</keyword>
<evidence type="ECO:0000313" key="9">
    <source>
        <dbReference type="Proteomes" id="UP000199559"/>
    </source>
</evidence>
<dbReference type="EMBL" id="FORM01000006">
    <property type="protein sequence ID" value="SFJ31536.1"/>
    <property type="molecule type" value="Genomic_DNA"/>
</dbReference>
<gene>
    <name evidence="8" type="ORF">SAMN05443431_10675</name>
</gene>
<evidence type="ECO:0000256" key="4">
    <source>
        <dbReference type="ARBA" id="ARBA00022643"/>
    </source>
</evidence>
<evidence type="ECO:0000259" key="7">
    <source>
        <dbReference type="Pfam" id="PF00881"/>
    </source>
</evidence>
<comment type="cofactor">
    <cofactor evidence="1">
        <name>FMN</name>
        <dbReference type="ChEBI" id="CHEBI:58210"/>
    </cofactor>
</comment>
<keyword evidence="6" id="KW-0560">Oxidoreductase</keyword>
<comment type="similarity">
    <text evidence="2">Belongs to the nitroreductase family.</text>
</comment>
<evidence type="ECO:0000256" key="2">
    <source>
        <dbReference type="ARBA" id="ARBA00007118"/>
    </source>
</evidence>
<sequence>MDIIKQLNWRYATKSFDTQRLVSDKDIKALTEAFNLTATSYGLQPLKLMVIKDKDLQSQLVPVSYNQKQVGEASHLLVFCIESQMDTAFITSYFDRVKSIRNTEDAILDPFKTFLIEDFKNKSQSEKEAWAVKQAYLALGNIMTVCALLNIDACPMEGFSPSDYDTVLGLEALKLKSVLVMPIGYRAKDDFMADLQKVRRPIKDTVIMR</sequence>
<name>A0A1I3QEJ0_9FLAO</name>
<protein>
    <submittedName>
        <fullName evidence="8">Nitroreductase</fullName>
    </submittedName>
</protein>
<dbReference type="GO" id="GO:0016491">
    <property type="term" value="F:oxidoreductase activity"/>
    <property type="evidence" value="ECO:0007669"/>
    <property type="project" value="UniProtKB-KW"/>
</dbReference>
<evidence type="ECO:0000313" key="8">
    <source>
        <dbReference type="EMBL" id="SFJ31536.1"/>
    </source>
</evidence>
<keyword evidence="4" id="KW-0288">FMN</keyword>
<evidence type="ECO:0000256" key="3">
    <source>
        <dbReference type="ARBA" id="ARBA00022630"/>
    </source>
</evidence>
<dbReference type="PANTHER" id="PTHR43673:SF2">
    <property type="entry name" value="NITROREDUCTASE"/>
    <property type="match status" value="1"/>
</dbReference>
<dbReference type="CDD" id="cd02149">
    <property type="entry name" value="NfsB-like"/>
    <property type="match status" value="1"/>
</dbReference>
<dbReference type="InterPro" id="IPR033878">
    <property type="entry name" value="NfsB-like"/>
</dbReference>